<accession>A0AAD0PWJ3</accession>
<evidence type="ECO:0000256" key="2">
    <source>
        <dbReference type="ARBA" id="ARBA00022679"/>
    </source>
</evidence>
<geneLocation type="plasmid" evidence="7">
    <name>pmppla107</name>
</geneLocation>
<dbReference type="PANTHER" id="PTHR37419">
    <property type="entry name" value="SERINE/THREONINE-PROTEIN KINASE TOXIN HIPA"/>
    <property type="match status" value="1"/>
</dbReference>
<dbReference type="AlphaFoldDB" id="A0AAD0PWJ3"/>
<comment type="similarity">
    <text evidence="1">Belongs to the HipA Ser/Thr kinase family.</text>
</comment>
<evidence type="ECO:0000259" key="5">
    <source>
        <dbReference type="Pfam" id="PF13657"/>
    </source>
</evidence>
<dbReference type="Pfam" id="PF13657">
    <property type="entry name" value="Couple_hipA"/>
    <property type="match status" value="1"/>
</dbReference>
<sequence length="421" mass="46861">MNHSALNVFQDKRLVGELRVDGDCWQFAYDDVWLRAEIFAPGLSPQLAKRKQPFVDTGASKPVQDFFENMLPDGSMRTLIAEVSGQQDSLGLLTRMGHDLPGSLSLQSQDRHPAQPQSTQRLSVGAFPNMRHFSRLLETSGVIPGNQPKLSADLHGTVISTLDAQQASRLIIKAGSSGQQGISEPVLNEWYCTRLAKQIGFDTSFFEVSRLFGGSMIIRRFDRMRVNGSVDRLPVINGCQALGISQSQAFEAMTAKSLYELSTQTSQPNKVLRRLFAWVCYNTIIGNSDLALNDLSFSMSVDEQRSTKLELMPIYDLSSELSSPTLPAKASLFRGLDLKSITFDQVIDIADDMNYNTEAAYVDFEAILHSTRDSLQGMEALLKKEITQVRTYESIRMGEAELGYLRSVGRSIEQQIDRLIG</sequence>
<dbReference type="RefSeq" id="WP_054068243.1">
    <property type="nucleotide sequence ID" value="NZ_CP031226.1"/>
</dbReference>
<dbReference type="Proteomes" id="UP000006426">
    <property type="component" value="Plasmid pmppla107"/>
</dbReference>
<dbReference type="NCBIfam" id="TIGR03071">
    <property type="entry name" value="couple_hipA"/>
    <property type="match status" value="1"/>
</dbReference>
<gene>
    <name evidence="6" type="ORF">PLA107_032925</name>
</gene>
<dbReference type="Pfam" id="PF07804">
    <property type="entry name" value="HipA_C"/>
    <property type="match status" value="1"/>
</dbReference>
<dbReference type="GO" id="GO:0005829">
    <property type="term" value="C:cytosol"/>
    <property type="evidence" value="ECO:0007669"/>
    <property type="project" value="TreeGrafter"/>
</dbReference>
<feature type="domain" description="HipA-like C-terminal" evidence="4">
    <location>
        <begin position="143"/>
        <end position="323"/>
    </location>
</feature>
<dbReference type="EMBL" id="CP031226">
    <property type="protein sequence ID" value="AXH60032.1"/>
    <property type="molecule type" value="Genomic_DNA"/>
</dbReference>
<protein>
    <submittedName>
        <fullName evidence="6">Uncharacterized protein</fullName>
    </submittedName>
</protein>
<dbReference type="PANTHER" id="PTHR37419:SF1">
    <property type="entry name" value="SERINE_THREONINE-PROTEIN KINASE TOXIN HIPA"/>
    <property type="match status" value="1"/>
</dbReference>
<evidence type="ECO:0000259" key="4">
    <source>
        <dbReference type="Pfam" id="PF07804"/>
    </source>
</evidence>
<dbReference type="InterPro" id="IPR012893">
    <property type="entry name" value="HipA-like_C"/>
</dbReference>
<evidence type="ECO:0000256" key="3">
    <source>
        <dbReference type="ARBA" id="ARBA00022777"/>
    </source>
</evidence>
<keyword evidence="2" id="KW-0808">Transferase</keyword>
<dbReference type="InterPro" id="IPR017508">
    <property type="entry name" value="HipA_N1"/>
</dbReference>
<dbReference type="InterPro" id="IPR052028">
    <property type="entry name" value="HipA_Ser/Thr_kinase"/>
</dbReference>
<evidence type="ECO:0000313" key="6">
    <source>
        <dbReference type="EMBL" id="AXH60032.1"/>
    </source>
</evidence>
<feature type="domain" description="HipA N-terminal subdomain 1" evidence="5">
    <location>
        <begin position="6"/>
        <end position="106"/>
    </location>
</feature>
<name>A0AAD0PWJ3_PSEAV</name>
<keyword evidence="3" id="KW-0418">Kinase</keyword>
<keyword evidence="6" id="KW-0614">Plasmid</keyword>
<organism evidence="6 7">
    <name type="scientific">Pseudomonas amygdali pv. lachrymans str. M301315</name>
    <dbReference type="NCBI Taxonomy" id="629260"/>
    <lineage>
        <taxon>Bacteria</taxon>
        <taxon>Pseudomonadati</taxon>
        <taxon>Pseudomonadota</taxon>
        <taxon>Gammaproteobacteria</taxon>
        <taxon>Pseudomonadales</taxon>
        <taxon>Pseudomonadaceae</taxon>
        <taxon>Pseudomonas</taxon>
        <taxon>Pseudomonas amygdali</taxon>
    </lineage>
</organism>
<reference evidence="6 7" key="1">
    <citation type="journal article" date="2011" name="PLoS Pathog.">
        <title>Dynamic evolution of pathogenicity revealed by sequencing and comparative genomics of 19 Pseudomonas syringae isolates.</title>
        <authorList>
            <person name="Baltrus D.A."/>
            <person name="Nishimura M.T."/>
            <person name="Romanchuk A."/>
            <person name="Chang J.H."/>
            <person name="Mukhtar M.S."/>
            <person name="Cherkis K."/>
            <person name="Roach J."/>
            <person name="Grant S.R."/>
            <person name="Jones C.D."/>
            <person name="Dangl J.L."/>
        </authorList>
    </citation>
    <scope>NUCLEOTIDE SEQUENCE [LARGE SCALE GENOMIC DNA]</scope>
    <source>
        <strain evidence="6 7">M301315</strain>
    </source>
</reference>
<evidence type="ECO:0000256" key="1">
    <source>
        <dbReference type="ARBA" id="ARBA00010164"/>
    </source>
</evidence>
<proteinExistence type="inferred from homology"/>
<dbReference type="GO" id="GO:0004674">
    <property type="term" value="F:protein serine/threonine kinase activity"/>
    <property type="evidence" value="ECO:0007669"/>
    <property type="project" value="TreeGrafter"/>
</dbReference>
<evidence type="ECO:0000313" key="7">
    <source>
        <dbReference type="Proteomes" id="UP000006426"/>
    </source>
</evidence>